<gene>
    <name evidence="3" type="ORF">JBS370_LOCUS9455</name>
    <name evidence="2" type="ORF">ZHD862_LOCUS27877</name>
</gene>
<accession>A0A815DKT9</accession>
<dbReference type="EMBL" id="CAJOBD010000641">
    <property type="protein sequence ID" value="CAF3700220.1"/>
    <property type="molecule type" value="Genomic_DNA"/>
</dbReference>
<evidence type="ECO:0000313" key="3">
    <source>
        <dbReference type="EMBL" id="CAF3700220.1"/>
    </source>
</evidence>
<evidence type="ECO:0000256" key="1">
    <source>
        <dbReference type="SAM" id="MobiDB-lite"/>
    </source>
</evidence>
<reference evidence="2" key="1">
    <citation type="submission" date="2021-02" db="EMBL/GenBank/DDBJ databases">
        <authorList>
            <person name="Nowell W R."/>
        </authorList>
    </citation>
    <scope>NUCLEOTIDE SEQUENCE</scope>
</reference>
<dbReference type="AlphaFoldDB" id="A0A815DKT9"/>
<feature type="region of interest" description="Disordered" evidence="1">
    <location>
        <begin position="49"/>
        <end position="79"/>
    </location>
</feature>
<dbReference type="Proteomes" id="UP000663836">
    <property type="component" value="Unassembled WGS sequence"/>
</dbReference>
<dbReference type="EMBL" id="CAJNOT010002253">
    <property type="protein sequence ID" value="CAF1299331.1"/>
    <property type="molecule type" value="Genomic_DNA"/>
</dbReference>
<feature type="compositionally biased region" description="Low complexity" evidence="1">
    <location>
        <begin position="49"/>
        <end position="67"/>
    </location>
</feature>
<comment type="caution">
    <text evidence="2">The sequence shown here is derived from an EMBL/GenBank/DDBJ whole genome shotgun (WGS) entry which is preliminary data.</text>
</comment>
<feature type="compositionally biased region" description="Polar residues" evidence="1">
    <location>
        <begin position="68"/>
        <end position="79"/>
    </location>
</feature>
<evidence type="ECO:0000313" key="4">
    <source>
        <dbReference type="Proteomes" id="UP000663864"/>
    </source>
</evidence>
<evidence type="ECO:0000313" key="2">
    <source>
        <dbReference type="EMBL" id="CAF1299331.1"/>
    </source>
</evidence>
<organism evidence="2 4">
    <name type="scientific">Rotaria sordida</name>
    <dbReference type="NCBI Taxonomy" id="392033"/>
    <lineage>
        <taxon>Eukaryota</taxon>
        <taxon>Metazoa</taxon>
        <taxon>Spiralia</taxon>
        <taxon>Gnathifera</taxon>
        <taxon>Rotifera</taxon>
        <taxon>Eurotatoria</taxon>
        <taxon>Bdelloidea</taxon>
        <taxon>Philodinida</taxon>
        <taxon>Philodinidae</taxon>
        <taxon>Rotaria</taxon>
    </lineage>
</organism>
<protein>
    <submittedName>
        <fullName evidence="2">Uncharacterized protein</fullName>
    </submittedName>
</protein>
<proteinExistence type="predicted"/>
<sequence>MSSSPNGSDPCTYKKVQDDSNTNSNYNNQLNTNVLLSNDAHRTNTDTLNTNIQQINSSSSTTNESQSMNRSSNNHSKTS</sequence>
<feature type="compositionally biased region" description="Low complexity" evidence="1">
    <location>
        <begin position="19"/>
        <end position="29"/>
    </location>
</feature>
<feature type="region of interest" description="Disordered" evidence="1">
    <location>
        <begin position="1"/>
        <end position="29"/>
    </location>
</feature>
<name>A0A815DKT9_9BILA</name>
<dbReference type="Proteomes" id="UP000663864">
    <property type="component" value="Unassembled WGS sequence"/>
</dbReference>